<dbReference type="Proteomes" id="UP000198878">
    <property type="component" value="Unassembled WGS sequence"/>
</dbReference>
<reference evidence="2" key="1">
    <citation type="submission" date="2016-10" db="EMBL/GenBank/DDBJ databases">
        <authorList>
            <person name="Varghese N."/>
            <person name="Submissions S."/>
        </authorList>
    </citation>
    <scope>NUCLEOTIDE SEQUENCE [LARGE SCALE GENOMIC DNA]</scope>
    <source>
        <strain evidence="2">DSM 44654</strain>
    </source>
</reference>
<organism evidence="1 2">
    <name type="scientific">Amycolatopsis pretoriensis</name>
    <dbReference type="NCBI Taxonomy" id="218821"/>
    <lineage>
        <taxon>Bacteria</taxon>
        <taxon>Bacillati</taxon>
        <taxon>Actinomycetota</taxon>
        <taxon>Actinomycetes</taxon>
        <taxon>Pseudonocardiales</taxon>
        <taxon>Pseudonocardiaceae</taxon>
        <taxon>Amycolatopsis</taxon>
    </lineage>
</organism>
<dbReference type="AlphaFoldDB" id="A0A1H5RKT8"/>
<dbReference type="OrthoDB" id="9981053at2"/>
<protein>
    <submittedName>
        <fullName evidence="1">Uncharacterized protein</fullName>
    </submittedName>
</protein>
<evidence type="ECO:0000313" key="2">
    <source>
        <dbReference type="Proteomes" id="UP000198878"/>
    </source>
</evidence>
<dbReference type="EMBL" id="FNUJ01000018">
    <property type="protein sequence ID" value="SEF38131.1"/>
    <property type="molecule type" value="Genomic_DNA"/>
</dbReference>
<name>A0A1H5RKT8_9PSEU</name>
<proteinExistence type="predicted"/>
<accession>A0A1H5RKT8</accession>
<dbReference type="RefSeq" id="WP_086678709.1">
    <property type="nucleotide sequence ID" value="NZ_FNUJ01000018.1"/>
</dbReference>
<keyword evidence="2" id="KW-1185">Reference proteome</keyword>
<gene>
    <name evidence="1" type="ORF">SAMN05421837_11882</name>
</gene>
<sequence>MTTSAAAITATAPCEHAHDHDHDHDHSMGGDFVRHHRITCTSWDLGTVQNGLHLRQQWTLRMQRHDSTGTPYSLTWIHDWNTGTGALDWDWAIFLLARDAQNGRLSWPDYRTENHLSGATLTELSAEREYWIRCVRTWHRVRDFLGAGAGLLVAFFDVVPHEH</sequence>
<dbReference type="STRING" id="218821.SAMN05421837_11882"/>
<evidence type="ECO:0000313" key="1">
    <source>
        <dbReference type="EMBL" id="SEF38131.1"/>
    </source>
</evidence>